<accession>A0A1T5J724</accession>
<keyword evidence="2" id="KW-1185">Reference proteome</keyword>
<organism evidence="1 2">
    <name type="scientific">Ohtaekwangia koreensis</name>
    <dbReference type="NCBI Taxonomy" id="688867"/>
    <lineage>
        <taxon>Bacteria</taxon>
        <taxon>Pseudomonadati</taxon>
        <taxon>Bacteroidota</taxon>
        <taxon>Cytophagia</taxon>
        <taxon>Cytophagales</taxon>
        <taxon>Fulvivirgaceae</taxon>
        <taxon>Ohtaekwangia</taxon>
    </lineage>
</organism>
<dbReference type="Proteomes" id="UP000190961">
    <property type="component" value="Unassembled WGS sequence"/>
</dbReference>
<evidence type="ECO:0000313" key="2">
    <source>
        <dbReference type="Proteomes" id="UP000190961"/>
    </source>
</evidence>
<protein>
    <submittedName>
        <fullName evidence="1">Uncharacterized protein</fullName>
    </submittedName>
</protein>
<name>A0A1T5J724_9BACT</name>
<evidence type="ECO:0000313" key="1">
    <source>
        <dbReference type="EMBL" id="SKC47181.1"/>
    </source>
</evidence>
<gene>
    <name evidence="1" type="ORF">SAMN05660236_0828</name>
</gene>
<dbReference type="AlphaFoldDB" id="A0A1T5J724"/>
<reference evidence="1 2" key="1">
    <citation type="submission" date="2017-02" db="EMBL/GenBank/DDBJ databases">
        <authorList>
            <person name="Peterson S.W."/>
        </authorList>
    </citation>
    <scope>NUCLEOTIDE SEQUENCE [LARGE SCALE GENOMIC DNA]</scope>
    <source>
        <strain evidence="1 2">DSM 25262</strain>
    </source>
</reference>
<sequence>MTSIFKIYTKDLLRHPDVTWHLAIISQDIEEFSDFFLFIIDTTKVYDFVQNLRIYSMSYEAYIKPGASVRLVSKPKRIYAIDPTFIEN</sequence>
<dbReference type="STRING" id="688867.SAMN05660236_0828"/>
<dbReference type="EMBL" id="FUZU01000001">
    <property type="protein sequence ID" value="SKC47181.1"/>
    <property type="molecule type" value="Genomic_DNA"/>
</dbReference>
<proteinExistence type="predicted"/>